<dbReference type="GO" id="GO:0005829">
    <property type="term" value="C:cytosol"/>
    <property type="evidence" value="ECO:0007669"/>
    <property type="project" value="TreeGrafter"/>
</dbReference>
<dbReference type="UniPathway" id="UPA00070">
    <property type="reaction ID" value="UER00117"/>
</dbReference>
<dbReference type="InterPro" id="IPR006680">
    <property type="entry name" value="Amidohydro-rel"/>
</dbReference>
<proteinExistence type="inferred from homology"/>
<dbReference type="HAMAP" id="MF_00219">
    <property type="entry name" value="PyrC_classII"/>
    <property type="match status" value="1"/>
</dbReference>
<comment type="similarity">
    <text evidence="2">Belongs to the metallo-dependent hydrolases superfamily. DHOase family. Class II DHOase subfamily.</text>
</comment>
<comment type="pathway">
    <text evidence="1">Pyrimidine metabolism; UMP biosynthesis via de novo pathway; (S)-dihydroorotate from bicarbonate: step 3/3.</text>
</comment>
<evidence type="ECO:0000256" key="3">
    <source>
        <dbReference type="ARBA" id="ARBA00012860"/>
    </source>
</evidence>
<organism evidence="10">
    <name type="scientific">hydrothermal vent metagenome</name>
    <dbReference type="NCBI Taxonomy" id="652676"/>
    <lineage>
        <taxon>unclassified sequences</taxon>
        <taxon>metagenomes</taxon>
        <taxon>ecological metagenomes</taxon>
    </lineage>
</organism>
<evidence type="ECO:0000256" key="2">
    <source>
        <dbReference type="ARBA" id="ARBA00005631"/>
    </source>
</evidence>
<comment type="catalytic activity">
    <reaction evidence="8">
        <text>(S)-dihydroorotate + H2O = N-carbamoyl-L-aspartate + H(+)</text>
        <dbReference type="Rhea" id="RHEA:24296"/>
        <dbReference type="ChEBI" id="CHEBI:15377"/>
        <dbReference type="ChEBI" id="CHEBI:15378"/>
        <dbReference type="ChEBI" id="CHEBI:30864"/>
        <dbReference type="ChEBI" id="CHEBI:32814"/>
        <dbReference type="EC" id="3.5.2.3"/>
    </reaction>
</comment>
<dbReference type="Gene3D" id="3.20.20.140">
    <property type="entry name" value="Metal-dependent hydrolases"/>
    <property type="match status" value="1"/>
</dbReference>
<dbReference type="GO" id="GO:0046872">
    <property type="term" value="F:metal ion binding"/>
    <property type="evidence" value="ECO:0007669"/>
    <property type="project" value="UniProtKB-KW"/>
</dbReference>
<accession>A0A3B0ZUX2</accession>
<dbReference type="AlphaFoldDB" id="A0A3B0ZUX2"/>
<dbReference type="GO" id="GO:0004151">
    <property type="term" value="F:dihydroorotase activity"/>
    <property type="evidence" value="ECO:0007669"/>
    <property type="project" value="UniProtKB-EC"/>
</dbReference>
<dbReference type="CDD" id="cd01294">
    <property type="entry name" value="DHOase"/>
    <property type="match status" value="1"/>
</dbReference>
<evidence type="ECO:0000256" key="5">
    <source>
        <dbReference type="ARBA" id="ARBA00022801"/>
    </source>
</evidence>
<evidence type="ECO:0000256" key="8">
    <source>
        <dbReference type="ARBA" id="ARBA00048492"/>
    </source>
</evidence>
<sequence>MDRLTITRPDDWHLHVRDGALLNDIVPHTARTFGRAIIMPNLMPPVTHTQQALAYRQRILQATPEGSPFQPLMVLYLTDNTTAADILEAKQSGLIQACKLYPAGATTNSDSGVTDIANIYPALEAMAECGMLLLVHGEMTAAEIDIFDREARFIDHILQPLVTRMPTLKVVFEHITTADAADFVRHADDNVAATITVQHLLLNRNDILVGGIKPHHYCLPVLKRERHRVALVDAATGGSGKFFLGTDSAPHSKENKENSCGCAGMFTAPAAIEWYAEIFEQAGALKQLEGFASHYGPNFYGLARNSDTITLQKKPWKMADTLPLAESTIVPFRAGQMVNWQVV</sequence>
<gene>
    <name evidence="10" type="ORF">MNBD_GAMMA18-2017</name>
</gene>
<protein>
    <recommendedName>
        <fullName evidence="3">dihydroorotase</fullName>
        <ecNumber evidence="3">3.5.2.3</ecNumber>
    </recommendedName>
</protein>
<keyword evidence="5 10" id="KW-0378">Hydrolase</keyword>
<dbReference type="PIRSF" id="PIRSF001237">
    <property type="entry name" value="DHOdimr"/>
    <property type="match status" value="1"/>
</dbReference>
<evidence type="ECO:0000313" key="10">
    <source>
        <dbReference type="EMBL" id="VAW89809.1"/>
    </source>
</evidence>
<dbReference type="PROSITE" id="PS00483">
    <property type="entry name" value="DIHYDROOROTASE_2"/>
    <property type="match status" value="1"/>
</dbReference>
<dbReference type="Pfam" id="PF01979">
    <property type="entry name" value="Amidohydro_1"/>
    <property type="match status" value="1"/>
</dbReference>
<keyword evidence="6" id="KW-0862">Zinc</keyword>
<evidence type="ECO:0000256" key="6">
    <source>
        <dbReference type="ARBA" id="ARBA00022833"/>
    </source>
</evidence>
<evidence type="ECO:0000256" key="4">
    <source>
        <dbReference type="ARBA" id="ARBA00022723"/>
    </source>
</evidence>
<dbReference type="PROSITE" id="PS00482">
    <property type="entry name" value="DIHYDROOROTASE_1"/>
    <property type="match status" value="1"/>
</dbReference>
<evidence type="ECO:0000259" key="9">
    <source>
        <dbReference type="Pfam" id="PF01979"/>
    </source>
</evidence>
<dbReference type="InterPro" id="IPR004721">
    <property type="entry name" value="DHOdimr"/>
</dbReference>
<dbReference type="EC" id="3.5.2.3" evidence="3"/>
<dbReference type="EMBL" id="UOFP01000293">
    <property type="protein sequence ID" value="VAW89809.1"/>
    <property type="molecule type" value="Genomic_DNA"/>
</dbReference>
<dbReference type="InterPro" id="IPR002195">
    <property type="entry name" value="Dihydroorotase_CS"/>
</dbReference>
<dbReference type="PANTHER" id="PTHR43137">
    <property type="entry name" value="DIHYDROOROTASE"/>
    <property type="match status" value="1"/>
</dbReference>
<dbReference type="GO" id="GO:0044205">
    <property type="term" value="P:'de novo' UMP biosynthetic process"/>
    <property type="evidence" value="ECO:0007669"/>
    <property type="project" value="UniProtKB-UniPathway"/>
</dbReference>
<dbReference type="NCBIfam" id="TIGR00856">
    <property type="entry name" value="pyrC_dimer"/>
    <property type="match status" value="1"/>
</dbReference>
<reference evidence="10" key="1">
    <citation type="submission" date="2018-06" db="EMBL/GenBank/DDBJ databases">
        <authorList>
            <person name="Zhirakovskaya E."/>
        </authorList>
    </citation>
    <scope>NUCLEOTIDE SEQUENCE</scope>
</reference>
<dbReference type="GO" id="GO:0006207">
    <property type="term" value="P:'de novo' pyrimidine nucleobase biosynthetic process"/>
    <property type="evidence" value="ECO:0007669"/>
    <property type="project" value="TreeGrafter"/>
</dbReference>
<evidence type="ECO:0000256" key="1">
    <source>
        <dbReference type="ARBA" id="ARBA00004880"/>
    </source>
</evidence>
<dbReference type="FunFam" id="3.20.20.140:FF:000006">
    <property type="entry name" value="Dihydroorotase"/>
    <property type="match status" value="1"/>
</dbReference>
<keyword evidence="7" id="KW-0665">Pyrimidine biosynthesis</keyword>
<name>A0A3B0ZUX2_9ZZZZ</name>
<dbReference type="PANTHER" id="PTHR43137:SF1">
    <property type="entry name" value="DIHYDROOROTASE"/>
    <property type="match status" value="1"/>
</dbReference>
<dbReference type="SUPFAM" id="SSF51556">
    <property type="entry name" value="Metallo-dependent hydrolases"/>
    <property type="match status" value="1"/>
</dbReference>
<evidence type="ECO:0000256" key="7">
    <source>
        <dbReference type="ARBA" id="ARBA00022975"/>
    </source>
</evidence>
<feature type="domain" description="Amidohydrolase-related" evidence="9">
    <location>
        <begin position="11"/>
        <end position="320"/>
    </location>
</feature>
<dbReference type="InterPro" id="IPR032466">
    <property type="entry name" value="Metal_Hydrolase"/>
</dbReference>
<keyword evidence="4" id="KW-0479">Metal-binding</keyword>